<comment type="caution">
    <text evidence="7">The sequence shown here is derived from an EMBL/GenBank/DDBJ whole genome shotgun (WGS) entry which is preliminary data.</text>
</comment>
<dbReference type="InterPro" id="IPR019906">
    <property type="entry name" value="Ribosomal_uL6_bac-type"/>
</dbReference>
<keyword evidence="1 3" id="KW-0689">Ribosomal protein</keyword>
<reference evidence="7 8" key="1">
    <citation type="submission" date="2017-09" db="EMBL/GenBank/DDBJ databases">
        <title>Depth-based differentiation of microbial function through sediment-hosted aquifers and enrichment of novel symbionts in the deep terrestrial subsurface.</title>
        <authorList>
            <person name="Probst A.J."/>
            <person name="Ladd B."/>
            <person name="Jarett J.K."/>
            <person name="Geller-Mcgrath D.E."/>
            <person name="Sieber C.M."/>
            <person name="Emerson J.B."/>
            <person name="Anantharaman K."/>
            <person name="Thomas B.C."/>
            <person name="Malmstrom R."/>
            <person name="Stieglmeier M."/>
            <person name="Klingl A."/>
            <person name="Woyke T."/>
            <person name="Ryan C.M."/>
            <person name="Banfield J.F."/>
        </authorList>
    </citation>
    <scope>NUCLEOTIDE SEQUENCE [LARGE SCALE GENOMIC DNA]</scope>
    <source>
        <strain evidence="7">CG23_combo_of_CG06-09_8_20_14_all_49_15</strain>
    </source>
</reference>
<evidence type="ECO:0000256" key="5">
    <source>
        <dbReference type="RuleBase" id="RU003870"/>
    </source>
</evidence>
<dbReference type="InterPro" id="IPR020040">
    <property type="entry name" value="Ribosomal_uL6_a/b-dom"/>
</dbReference>
<dbReference type="AlphaFoldDB" id="A0A2G9ZJZ2"/>
<evidence type="ECO:0000259" key="6">
    <source>
        <dbReference type="Pfam" id="PF00347"/>
    </source>
</evidence>
<keyword evidence="3 5" id="KW-0694">RNA-binding</keyword>
<evidence type="ECO:0000313" key="8">
    <source>
        <dbReference type="Proteomes" id="UP000230729"/>
    </source>
</evidence>
<dbReference type="PANTHER" id="PTHR11655">
    <property type="entry name" value="60S/50S RIBOSOMAL PROTEIN L6/L9"/>
    <property type="match status" value="1"/>
</dbReference>
<evidence type="ECO:0000256" key="3">
    <source>
        <dbReference type="HAMAP-Rule" id="MF_01365"/>
    </source>
</evidence>
<comment type="function">
    <text evidence="3 5">This protein binds to the 23S rRNA, and is important in its secondary structure. It is located near the subunit interface in the base of the L7/L12 stalk, and near the tRNA binding site of the peptidyltransferase center.</text>
</comment>
<proteinExistence type="inferred from homology"/>
<dbReference type="EMBL" id="PCSD01000097">
    <property type="protein sequence ID" value="PIP33474.1"/>
    <property type="molecule type" value="Genomic_DNA"/>
</dbReference>
<comment type="subunit">
    <text evidence="3">Part of the 50S ribosomal subunit.</text>
</comment>
<evidence type="ECO:0000256" key="4">
    <source>
        <dbReference type="RuleBase" id="RU003869"/>
    </source>
</evidence>
<accession>A0A2G9ZJZ2</accession>
<dbReference type="InterPro" id="IPR002358">
    <property type="entry name" value="Ribosomal_uL6_CS"/>
</dbReference>
<dbReference type="InterPro" id="IPR000702">
    <property type="entry name" value="Ribosomal_uL6-like"/>
</dbReference>
<name>A0A2G9ZJZ2_9BACT</name>
<dbReference type="NCBIfam" id="TIGR03654">
    <property type="entry name" value="L6_bact"/>
    <property type="match status" value="1"/>
</dbReference>
<evidence type="ECO:0000256" key="1">
    <source>
        <dbReference type="ARBA" id="ARBA00022980"/>
    </source>
</evidence>
<dbReference type="GO" id="GO:0003735">
    <property type="term" value="F:structural constituent of ribosome"/>
    <property type="evidence" value="ECO:0007669"/>
    <property type="project" value="UniProtKB-UniRule"/>
</dbReference>
<dbReference type="GO" id="GO:0022625">
    <property type="term" value="C:cytosolic large ribosomal subunit"/>
    <property type="evidence" value="ECO:0007669"/>
    <property type="project" value="UniProtKB-UniRule"/>
</dbReference>
<dbReference type="PRINTS" id="PR00059">
    <property type="entry name" value="RIBOSOMALL6"/>
</dbReference>
<dbReference type="GO" id="GO:0019843">
    <property type="term" value="F:rRNA binding"/>
    <property type="evidence" value="ECO:0007669"/>
    <property type="project" value="UniProtKB-UniRule"/>
</dbReference>
<dbReference type="Proteomes" id="UP000230729">
    <property type="component" value="Unassembled WGS sequence"/>
</dbReference>
<dbReference type="PANTHER" id="PTHR11655:SF14">
    <property type="entry name" value="LARGE RIBOSOMAL SUBUNIT PROTEIN UL6M"/>
    <property type="match status" value="1"/>
</dbReference>
<sequence length="183" mass="19345">MSRIGKLPINLPANTSAEVRGNELAVKGPKGELKISLPAGVEAIVSTQSIVIKTGPAAGKKAGALWGLFRNLANNMVVGVTQGYEKKLEINGVGYRATLAEKKLLMNLGYSHPIDFSLPEGINAVVAGNLITLSGINKGLLGETAARLRKLREPEPYKGKGIKYAEETIRRKAGKTAAKGADK</sequence>
<comment type="similarity">
    <text evidence="3 4">Belongs to the universal ribosomal protein uL6 family.</text>
</comment>
<keyword evidence="3 5" id="KW-0699">rRNA-binding</keyword>
<dbReference type="PIRSF" id="PIRSF002162">
    <property type="entry name" value="Ribosomal_L6"/>
    <property type="match status" value="1"/>
</dbReference>
<dbReference type="SUPFAM" id="SSF56053">
    <property type="entry name" value="Ribosomal protein L6"/>
    <property type="match status" value="2"/>
</dbReference>
<organism evidence="7 8">
    <name type="scientific">Candidatus Falkowbacteria bacterium CG23_combo_of_CG06-09_8_20_14_all_49_15</name>
    <dbReference type="NCBI Taxonomy" id="1974572"/>
    <lineage>
        <taxon>Bacteria</taxon>
        <taxon>Candidatus Falkowiibacteriota</taxon>
    </lineage>
</organism>
<dbReference type="Pfam" id="PF00347">
    <property type="entry name" value="Ribosomal_L6"/>
    <property type="match status" value="2"/>
</dbReference>
<dbReference type="Gene3D" id="3.90.930.12">
    <property type="entry name" value="Ribosomal protein L6, alpha-beta domain"/>
    <property type="match status" value="2"/>
</dbReference>
<gene>
    <name evidence="3" type="primary">rplF</name>
    <name evidence="7" type="ORF">COX22_04110</name>
</gene>
<feature type="domain" description="Large ribosomal subunit protein uL6 alpha-beta" evidence="6">
    <location>
        <begin position="92"/>
        <end position="164"/>
    </location>
</feature>
<dbReference type="InterPro" id="IPR036789">
    <property type="entry name" value="Ribosomal_uL6-like_a/b-dom_sf"/>
</dbReference>
<feature type="domain" description="Large ribosomal subunit protein uL6 alpha-beta" evidence="6">
    <location>
        <begin position="12"/>
        <end position="83"/>
    </location>
</feature>
<keyword evidence="2 3" id="KW-0687">Ribonucleoprotein</keyword>
<dbReference type="HAMAP" id="MF_01365_B">
    <property type="entry name" value="Ribosomal_uL6_B"/>
    <property type="match status" value="1"/>
</dbReference>
<dbReference type="PROSITE" id="PS00525">
    <property type="entry name" value="RIBOSOMAL_L6_1"/>
    <property type="match status" value="1"/>
</dbReference>
<evidence type="ECO:0000313" key="7">
    <source>
        <dbReference type="EMBL" id="PIP33474.1"/>
    </source>
</evidence>
<protein>
    <recommendedName>
        <fullName evidence="3">Large ribosomal subunit protein uL6</fullName>
    </recommendedName>
</protein>
<evidence type="ECO:0000256" key="2">
    <source>
        <dbReference type="ARBA" id="ARBA00023274"/>
    </source>
</evidence>
<dbReference type="GO" id="GO:0002181">
    <property type="term" value="P:cytoplasmic translation"/>
    <property type="evidence" value="ECO:0007669"/>
    <property type="project" value="TreeGrafter"/>
</dbReference>